<evidence type="ECO:0000256" key="2">
    <source>
        <dbReference type="ARBA" id="ARBA00022692"/>
    </source>
</evidence>
<dbReference type="OrthoDB" id="73691at2759"/>
<dbReference type="AlphaFoldDB" id="A0A8H3F178"/>
<evidence type="ECO:0000313" key="9">
    <source>
        <dbReference type="EMBL" id="CAF9917381.1"/>
    </source>
</evidence>
<accession>A0A8H3F178</accession>
<dbReference type="PROSITE" id="PS51758">
    <property type="entry name" value="LETM1_RBD"/>
    <property type="match status" value="1"/>
</dbReference>
<keyword evidence="2" id="KW-0812">Transmembrane</keyword>
<evidence type="ECO:0000259" key="8">
    <source>
        <dbReference type="PROSITE" id="PS51758"/>
    </source>
</evidence>
<dbReference type="GO" id="GO:0005743">
    <property type="term" value="C:mitochondrial inner membrane"/>
    <property type="evidence" value="ECO:0007669"/>
    <property type="project" value="UniProtKB-SubCell"/>
</dbReference>
<keyword evidence="3" id="KW-0999">Mitochondrion inner membrane</keyword>
<dbReference type="EMBL" id="CAJPDQ010000012">
    <property type="protein sequence ID" value="CAF9917381.1"/>
    <property type="molecule type" value="Genomic_DNA"/>
</dbReference>
<name>A0A8H3F178_9LECA</name>
<dbReference type="GO" id="GO:0043022">
    <property type="term" value="F:ribosome binding"/>
    <property type="evidence" value="ECO:0007669"/>
    <property type="project" value="InterPro"/>
</dbReference>
<dbReference type="Pfam" id="PF07766">
    <property type="entry name" value="LETM1_RBD"/>
    <property type="match status" value="1"/>
</dbReference>
<gene>
    <name evidence="9" type="ORF">GOMPHAMPRED_001234</name>
</gene>
<feature type="domain" description="Letm1 RBD" evidence="8">
    <location>
        <begin position="158"/>
        <end position="347"/>
    </location>
</feature>
<dbReference type="PANTHER" id="PTHR14009">
    <property type="entry name" value="LEUCINE ZIPPER-EF-HAND CONTAINING TRANSMEMBRANE PROTEIN"/>
    <property type="match status" value="1"/>
</dbReference>
<evidence type="ECO:0000256" key="7">
    <source>
        <dbReference type="PROSITE-ProRule" id="PRU01094"/>
    </source>
</evidence>
<organism evidence="9 10">
    <name type="scientific">Gomphillus americanus</name>
    <dbReference type="NCBI Taxonomy" id="1940652"/>
    <lineage>
        <taxon>Eukaryota</taxon>
        <taxon>Fungi</taxon>
        <taxon>Dikarya</taxon>
        <taxon>Ascomycota</taxon>
        <taxon>Pezizomycotina</taxon>
        <taxon>Lecanoromycetes</taxon>
        <taxon>OSLEUM clade</taxon>
        <taxon>Ostropomycetidae</taxon>
        <taxon>Ostropales</taxon>
        <taxon>Graphidaceae</taxon>
        <taxon>Gomphilloideae</taxon>
        <taxon>Gomphillus</taxon>
    </lineage>
</organism>
<dbReference type="InterPro" id="IPR044202">
    <property type="entry name" value="LETM1/MDM38-like"/>
</dbReference>
<keyword evidence="10" id="KW-1185">Reference proteome</keyword>
<reference evidence="9" key="1">
    <citation type="submission" date="2021-03" db="EMBL/GenBank/DDBJ databases">
        <authorList>
            <person name="Tagirdzhanova G."/>
        </authorList>
    </citation>
    <scope>NUCLEOTIDE SEQUENCE</scope>
</reference>
<comment type="caution">
    <text evidence="9">The sequence shown here is derived from an EMBL/GenBank/DDBJ whole genome shotgun (WGS) entry which is preliminary data.</text>
</comment>
<evidence type="ECO:0000256" key="3">
    <source>
        <dbReference type="ARBA" id="ARBA00022792"/>
    </source>
</evidence>
<keyword evidence="6" id="KW-0472">Membrane</keyword>
<protein>
    <recommendedName>
        <fullName evidence="8">Letm1 RBD domain-containing protein</fullName>
    </recommendedName>
</protein>
<proteinExistence type="predicted"/>
<evidence type="ECO:0000256" key="1">
    <source>
        <dbReference type="ARBA" id="ARBA00004434"/>
    </source>
</evidence>
<dbReference type="InterPro" id="IPR033122">
    <property type="entry name" value="LETM1-like_RBD"/>
</dbReference>
<evidence type="ECO:0000256" key="4">
    <source>
        <dbReference type="ARBA" id="ARBA00022989"/>
    </source>
</evidence>
<dbReference type="Proteomes" id="UP000664169">
    <property type="component" value="Unassembled WGS sequence"/>
</dbReference>
<evidence type="ECO:0000256" key="5">
    <source>
        <dbReference type="ARBA" id="ARBA00023128"/>
    </source>
</evidence>
<evidence type="ECO:0000313" key="10">
    <source>
        <dbReference type="Proteomes" id="UP000664169"/>
    </source>
</evidence>
<evidence type="ECO:0000256" key="6">
    <source>
        <dbReference type="ARBA" id="ARBA00023136"/>
    </source>
</evidence>
<keyword evidence="4" id="KW-1133">Transmembrane helix</keyword>
<comment type="subcellular location">
    <subcellularLocation>
        <location evidence="1">Mitochondrion inner membrane</location>
        <topology evidence="1">Single-pass membrane protein</topology>
    </subcellularLocation>
</comment>
<dbReference type="GO" id="GO:0030003">
    <property type="term" value="P:intracellular monoatomic cation homeostasis"/>
    <property type="evidence" value="ECO:0007669"/>
    <property type="project" value="TreeGrafter"/>
</dbReference>
<dbReference type="PANTHER" id="PTHR14009:SF1">
    <property type="entry name" value="MITOCHONDRIAL PROTON_CALCIUM EXCHANGER PROTEIN"/>
    <property type="match status" value="1"/>
</dbReference>
<sequence>MPVALLGSARSSLSSQSLCSKAIFVTIRRGYASSTKHPAPKRFRPIKGAANLPQNITLPPSKEPAVNPPASTLPPLLDLVERRPDQSATSYYIYIGKSYINFYRTALRAVWVNSKEARAAISARKFRGRPPYIDELRTGLLTRAEFQFIARTSKDFWKLPLVGILVTLCGEFTPLLVVFVSGIIPRAAWIPKQVHRARVNTEKRREESFRQGTIENDIELKRISAQDGVEGLSPAQILHISRALGLHSTLWEKLWDRPPQWIARMKARRALDYLQADDFGIHRDGGVQALSDVEIERACEERGFDVLKYDIKTLRSRLELYMKFRMEKKISTAAMVLVRPSSWEKLV</sequence>
<keyword evidence="5 7" id="KW-0496">Mitochondrion</keyword>